<dbReference type="Pfam" id="PF22302">
    <property type="entry name" value="DUF6968"/>
    <property type="match status" value="1"/>
</dbReference>
<organism evidence="3 5">
    <name type="scientific">Devosia psychrophila</name>
    <dbReference type="NCBI Taxonomy" id="728005"/>
    <lineage>
        <taxon>Bacteria</taxon>
        <taxon>Pseudomonadati</taxon>
        <taxon>Pseudomonadota</taxon>
        <taxon>Alphaproteobacteria</taxon>
        <taxon>Hyphomicrobiales</taxon>
        <taxon>Devosiaceae</taxon>
        <taxon>Devosia</taxon>
    </lineage>
</organism>
<dbReference type="InterPro" id="IPR054241">
    <property type="entry name" value="DUF6968"/>
</dbReference>
<dbReference type="RefSeq" id="WP_046172447.1">
    <property type="nucleotide sequence ID" value="NZ_FOMB01000001.1"/>
</dbReference>
<reference evidence="2 4" key="1">
    <citation type="submission" date="2015-03" db="EMBL/GenBank/DDBJ databases">
        <authorList>
            <person name="Lepp D."/>
            <person name="Hassan Y.I."/>
            <person name="Li X.-Z."/>
            <person name="Zhou T."/>
        </authorList>
    </citation>
    <scope>NUCLEOTIDE SEQUENCE [LARGE SCALE GENOMIC DNA]</scope>
    <source>
        <strain evidence="2 4">Cr7-05</strain>
    </source>
</reference>
<accession>A0A0F5PTG2</accession>
<feature type="domain" description="DUF6968" evidence="1">
    <location>
        <begin position="5"/>
        <end position="94"/>
    </location>
</feature>
<reference evidence="3 5" key="2">
    <citation type="submission" date="2016-10" db="EMBL/GenBank/DDBJ databases">
        <authorList>
            <person name="de Groot N.N."/>
        </authorList>
    </citation>
    <scope>NUCLEOTIDE SEQUENCE [LARGE SCALE GENOMIC DNA]</scope>
    <source>
        <strain evidence="3 5">CGMCC 1.10210</strain>
    </source>
</reference>
<evidence type="ECO:0000259" key="1">
    <source>
        <dbReference type="Pfam" id="PF22302"/>
    </source>
</evidence>
<dbReference type="AlphaFoldDB" id="A0A0F5PTG2"/>
<dbReference type="Proteomes" id="UP000182258">
    <property type="component" value="Unassembled WGS sequence"/>
</dbReference>
<dbReference type="EMBL" id="FOMB01000001">
    <property type="protein sequence ID" value="SFB93583.1"/>
    <property type="molecule type" value="Genomic_DNA"/>
</dbReference>
<evidence type="ECO:0000313" key="5">
    <source>
        <dbReference type="Proteomes" id="UP000182258"/>
    </source>
</evidence>
<dbReference type="OrthoDB" id="7276171at2"/>
<protein>
    <recommendedName>
        <fullName evidence="1">DUF6968 domain-containing protein</fullName>
    </recommendedName>
</protein>
<proteinExistence type="predicted"/>
<sequence>MLAGARTLTIDTSSGPVPVEIRLYLPEPYDTMFHARYEIDWPEGMVKSHSVGNDAIAALHGAIEKIGTELYLSKPHHDRTLWWLKPWLGYGFPLPKGARDLLIGHDQEFYGLDK</sequence>
<evidence type="ECO:0000313" key="2">
    <source>
        <dbReference type="EMBL" id="KKC31671.1"/>
    </source>
</evidence>
<evidence type="ECO:0000313" key="4">
    <source>
        <dbReference type="Proteomes" id="UP000033519"/>
    </source>
</evidence>
<dbReference type="EMBL" id="LAPV01000159">
    <property type="protein sequence ID" value="KKC31671.1"/>
    <property type="molecule type" value="Genomic_DNA"/>
</dbReference>
<dbReference type="Proteomes" id="UP000033519">
    <property type="component" value="Unassembled WGS sequence"/>
</dbReference>
<dbReference type="PATRIC" id="fig|728005.3.peg.1913"/>
<gene>
    <name evidence="3" type="ORF">SAMN04488059_101111</name>
    <name evidence="2" type="ORF">WH91_18385</name>
</gene>
<evidence type="ECO:0000313" key="3">
    <source>
        <dbReference type="EMBL" id="SFB93583.1"/>
    </source>
</evidence>
<keyword evidence="4" id="KW-1185">Reference proteome</keyword>
<name>A0A0F5PTG2_9HYPH</name>